<keyword evidence="3 10" id="KW-1134">Transmembrane beta strand</keyword>
<comment type="subcellular location">
    <subcellularLocation>
        <location evidence="1 10">Cell outer membrane</location>
        <topology evidence="1 10">Multi-pass membrane protein</topology>
    </subcellularLocation>
</comment>
<evidence type="ECO:0000256" key="6">
    <source>
        <dbReference type="ARBA" id="ARBA00023077"/>
    </source>
</evidence>
<keyword evidence="7 10" id="KW-0472">Membrane</keyword>
<dbReference type="Gene3D" id="2.170.130.10">
    <property type="entry name" value="TonB-dependent receptor, plug domain"/>
    <property type="match status" value="1"/>
</dbReference>
<evidence type="ECO:0000256" key="11">
    <source>
        <dbReference type="RuleBase" id="RU003357"/>
    </source>
</evidence>
<dbReference type="SUPFAM" id="SSF49464">
    <property type="entry name" value="Carboxypeptidase regulatory domain-like"/>
    <property type="match status" value="1"/>
</dbReference>
<feature type="domain" description="TonB-dependent receptor-like beta-barrel" evidence="12">
    <location>
        <begin position="512"/>
        <end position="1085"/>
    </location>
</feature>
<dbReference type="Proteomes" id="UP000240912">
    <property type="component" value="Unassembled WGS sequence"/>
</dbReference>
<comment type="caution">
    <text evidence="14">The sequence shown here is derived from an EMBL/GenBank/DDBJ whole genome shotgun (WGS) entry which is preliminary data.</text>
</comment>
<keyword evidence="5" id="KW-0732">Signal</keyword>
<keyword evidence="9 10" id="KW-0998">Cell outer membrane</keyword>
<evidence type="ECO:0000256" key="1">
    <source>
        <dbReference type="ARBA" id="ARBA00004571"/>
    </source>
</evidence>
<dbReference type="EMBL" id="PYLS01000004">
    <property type="protein sequence ID" value="PST84268.1"/>
    <property type="molecule type" value="Genomic_DNA"/>
</dbReference>
<dbReference type="NCBIfam" id="TIGR04056">
    <property type="entry name" value="OMP_RagA_SusC"/>
    <property type="match status" value="1"/>
</dbReference>
<dbReference type="Gene3D" id="2.40.170.20">
    <property type="entry name" value="TonB-dependent receptor, beta-barrel domain"/>
    <property type="match status" value="1"/>
</dbReference>
<evidence type="ECO:0000256" key="5">
    <source>
        <dbReference type="ARBA" id="ARBA00022729"/>
    </source>
</evidence>
<dbReference type="InterPro" id="IPR023996">
    <property type="entry name" value="TonB-dep_OMP_SusC/RagA"/>
</dbReference>
<sequence>MNFYTCRLRLQTAGRRYAQIFRIMKVIIACIFFACAGVSAKSVAQITLSEQNASLEKIVAKIKKQSGFLFWYESGLLRKAAPITVKLKNASISEIMDACLKNQPLTYSIVDQTVVITEAAVRHPAAPKQTDIRGKVVDDQGAPLIGATVRVKNSTRVAITDANGSFQLSAVSPADVLVVSYTGYLALEVPAGNGQALTIALKQDAASLSDIVVVGYGTKRKAELTGSVAVIDMKSKEQQTLTNASQALYGASGLWVNQSGAKPGNDGTTIRIRGVNTLSNANPLVLLDGVEYSLSEIDPNNIETITVLKDASAAIYGSKSSNGVILITSKTGKKGTPQVEYRSNFAIQQATYLPDVVTDPIQYMEMRNQAEINSGKLPTGVSYTPAQIAEYRSGLGTDNDVYPASDWFDIVFRNGFVQQHNLRASGGGDAVTYTMAGGYMDQKGLFIANDDAKRYSFDLKVDAQLSPRLKVGGSLVGNVRNFNEVGYGTQTVLSVVMRGLPIMSDYKQGELYGSSWLATPGRGNYENPRMEVEQGLTRRNIQDFLTRVTVQYKLPINITYDANLGYRKRDTWSKDYIPLMRTINNKTGEIRNFNFGTPPRVKEWDGNEAYYTLSHRLSWQAKIAAHHSLSAMVGQDYWYYDLKNFQGYKQGFFDNTLTDLNASTSQLNAQVTGSSSIEKLASFYSRLAYDFKDKYLLEATFRYDGSSRFAPGNQWSFFPSFLAGWRIDKEDFFGEGKAISLLKLRASYGKLGNQAVALYSYLNNVSTSGFQYSFGGVETGGAAVTSLSDRNIRWETTASYNIGLDMAAFSGKLDLSADVFKKRTSGILRPIGIPSQVGGLNGPVTNIGVVDNTGYEVSAGYRDQFGNVSVGINASASYVRNKVVDLRDEQIISGRFITKEGYPIQSYYLLQDDGYYQSQDEINNGVNYGTTSKLRPGYIKYVNQNGDKVINGDDRIITGSSIPKYNYSFGTMTEYKGFRLETQFQGVLGVDVYPTANLAVPFNNGAGVTKEWATDAWTESNRNAGLPLLTTFTDASENFQNSTFWLQNASYLRLKNIQLSYKLPQRLIDFARIKRVELYLSGQNLLTFSRFKSWDPELTITRNDLYEYPTMKSFTLGLNANF</sequence>
<keyword evidence="6 11" id="KW-0798">TonB box</keyword>
<feature type="domain" description="TonB-dependent receptor plug" evidence="13">
    <location>
        <begin position="221"/>
        <end position="324"/>
    </location>
</feature>
<dbReference type="Pfam" id="PF07715">
    <property type="entry name" value="Plug"/>
    <property type="match status" value="1"/>
</dbReference>
<dbReference type="GO" id="GO:0015344">
    <property type="term" value="F:siderophore uptake transmembrane transporter activity"/>
    <property type="evidence" value="ECO:0007669"/>
    <property type="project" value="TreeGrafter"/>
</dbReference>
<dbReference type="Pfam" id="PF13715">
    <property type="entry name" value="CarbopepD_reg_2"/>
    <property type="match status" value="1"/>
</dbReference>
<dbReference type="InterPro" id="IPR036942">
    <property type="entry name" value="Beta-barrel_TonB_sf"/>
</dbReference>
<protein>
    <submittedName>
        <fullName evidence="14">SusC/RagA family TonB-linked outer membrane protein</fullName>
    </submittedName>
</protein>
<evidence type="ECO:0000256" key="7">
    <source>
        <dbReference type="ARBA" id="ARBA00023136"/>
    </source>
</evidence>
<dbReference type="InterPro" id="IPR000531">
    <property type="entry name" value="Beta-barrel_TonB"/>
</dbReference>
<evidence type="ECO:0000256" key="10">
    <source>
        <dbReference type="PROSITE-ProRule" id="PRU01360"/>
    </source>
</evidence>
<dbReference type="PANTHER" id="PTHR30069:SF29">
    <property type="entry name" value="HEMOGLOBIN AND HEMOGLOBIN-HAPTOGLOBIN-BINDING PROTEIN 1-RELATED"/>
    <property type="match status" value="1"/>
</dbReference>
<evidence type="ECO:0000259" key="13">
    <source>
        <dbReference type="Pfam" id="PF07715"/>
    </source>
</evidence>
<keyword evidence="4 10" id="KW-0812">Transmembrane</keyword>
<evidence type="ECO:0000256" key="2">
    <source>
        <dbReference type="ARBA" id="ARBA00022448"/>
    </source>
</evidence>
<dbReference type="PROSITE" id="PS52016">
    <property type="entry name" value="TONB_DEPENDENT_REC_3"/>
    <property type="match status" value="1"/>
</dbReference>
<dbReference type="Gene3D" id="2.60.40.1120">
    <property type="entry name" value="Carboxypeptidase-like, regulatory domain"/>
    <property type="match status" value="1"/>
</dbReference>
<evidence type="ECO:0000256" key="9">
    <source>
        <dbReference type="ARBA" id="ARBA00023237"/>
    </source>
</evidence>
<dbReference type="SUPFAM" id="SSF56935">
    <property type="entry name" value="Porins"/>
    <property type="match status" value="1"/>
</dbReference>
<evidence type="ECO:0000256" key="8">
    <source>
        <dbReference type="ARBA" id="ARBA00023170"/>
    </source>
</evidence>
<dbReference type="PANTHER" id="PTHR30069">
    <property type="entry name" value="TONB-DEPENDENT OUTER MEMBRANE RECEPTOR"/>
    <property type="match status" value="1"/>
</dbReference>
<proteinExistence type="inferred from homology"/>
<dbReference type="GO" id="GO:0044718">
    <property type="term" value="P:siderophore transmembrane transport"/>
    <property type="evidence" value="ECO:0007669"/>
    <property type="project" value="TreeGrafter"/>
</dbReference>
<dbReference type="GO" id="GO:0009279">
    <property type="term" value="C:cell outer membrane"/>
    <property type="evidence" value="ECO:0007669"/>
    <property type="project" value="UniProtKB-SubCell"/>
</dbReference>
<accession>A0A2T3HP91</accession>
<dbReference type="InterPro" id="IPR037066">
    <property type="entry name" value="Plug_dom_sf"/>
</dbReference>
<comment type="similarity">
    <text evidence="10 11">Belongs to the TonB-dependent receptor family.</text>
</comment>
<gene>
    <name evidence="14" type="ORF">C7T94_05980</name>
</gene>
<evidence type="ECO:0000259" key="12">
    <source>
        <dbReference type="Pfam" id="PF00593"/>
    </source>
</evidence>
<name>A0A2T3HP91_9SPHI</name>
<evidence type="ECO:0000256" key="3">
    <source>
        <dbReference type="ARBA" id="ARBA00022452"/>
    </source>
</evidence>
<evidence type="ECO:0000256" key="4">
    <source>
        <dbReference type="ARBA" id="ARBA00022692"/>
    </source>
</evidence>
<evidence type="ECO:0000313" key="15">
    <source>
        <dbReference type="Proteomes" id="UP000240912"/>
    </source>
</evidence>
<keyword evidence="8" id="KW-0675">Receptor</keyword>
<dbReference type="InterPro" id="IPR008969">
    <property type="entry name" value="CarboxyPept-like_regulatory"/>
</dbReference>
<organism evidence="14 15">
    <name type="scientific">Pedobacter yulinensis</name>
    <dbReference type="NCBI Taxonomy" id="2126353"/>
    <lineage>
        <taxon>Bacteria</taxon>
        <taxon>Pseudomonadati</taxon>
        <taxon>Bacteroidota</taxon>
        <taxon>Sphingobacteriia</taxon>
        <taxon>Sphingobacteriales</taxon>
        <taxon>Sphingobacteriaceae</taxon>
        <taxon>Pedobacter</taxon>
    </lineage>
</organism>
<keyword evidence="15" id="KW-1185">Reference proteome</keyword>
<dbReference type="InterPro" id="IPR039426">
    <property type="entry name" value="TonB-dep_rcpt-like"/>
</dbReference>
<dbReference type="InterPro" id="IPR012910">
    <property type="entry name" value="Plug_dom"/>
</dbReference>
<dbReference type="Pfam" id="PF00593">
    <property type="entry name" value="TonB_dep_Rec_b-barrel"/>
    <property type="match status" value="1"/>
</dbReference>
<reference evidence="14 15" key="1">
    <citation type="submission" date="2018-03" db="EMBL/GenBank/DDBJ databases">
        <authorList>
            <person name="Keele B.F."/>
        </authorList>
    </citation>
    <scope>NUCLEOTIDE SEQUENCE [LARGE SCALE GENOMIC DNA]</scope>
    <source>
        <strain evidence="14 15">YL28-9</strain>
    </source>
</reference>
<keyword evidence="2 10" id="KW-0813">Transport</keyword>
<dbReference type="NCBIfam" id="TIGR04057">
    <property type="entry name" value="SusC_RagA_signa"/>
    <property type="match status" value="1"/>
</dbReference>
<evidence type="ECO:0000313" key="14">
    <source>
        <dbReference type="EMBL" id="PST84268.1"/>
    </source>
</evidence>
<dbReference type="OrthoDB" id="600887at2"/>
<dbReference type="InterPro" id="IPR023997">
    <property type="entry name" value="TonB-dep_OMP_SusC/RagA_CS"/>
</dbReference>
<dbReference type="AlphaFoldDB" id="A0A2T3HP91"/>